<feature type="transmembrane region" description="Helical" evidence="1">
    <location>
        <begin position="29"/>
        <end position="49"/>
    </location>
</feature>
<evidence type="ECO:0000313" key="3">
    <source>
        <dbReference type="Proteomes" id="UP000678679"/>
    </source>
</evidence>
<keyword evidence="1" id="KW-0812">Transmembrane</keyword>
<dbReference type="Proteomes" id="UP000678679">
    <property type="component" value="Chromosome 2"/>
</dbReference>
<sequence length="140" mass="16979">MNISFNQQISLNDYKGFRKSYVIKSLKQASYMIIIPFIIFLLYVFTYKWNVLQNLFISLNDLKFYRSLFFNFEFVIILFFTSYLIKYFIDNSFSWTKDYNNDDLYGEKSTITINKDFLIVTGQEVSRKIKWEKIDSVEEF</sequence>
<dbReference type="RefSeq" id="WP_169661838.1">
    <property type="nucleotide sequence ID" value="NZ_CP076133.1"/>
</dbReference>
<protein>
    <submittedName>
        <fullName evidence="2">Uncharacterized protein</fullName>
    </submittedName>
</protein>
<dbReference type="AlphaFoldDB" id="A0AAX1NEC9"/>
<name>A0AAX1NEC9_9BACT</name>
<reference evidence="2 3" key="1">
    <citation type="submission" date="2021-05" db="EMBL/GenBank/DDBJ databases">
        <title>Comparative genomic studies on the polysaccharide-degrading batcterial strains of the Flammeovirga genus.</title>
        <authorList>
            <person name="Zewei F."/>
            <person name="Zheng Z."/>
            <person name="Yu L."/>
            <person name="Ruyue G."/>
            <person name="Yanhong M."/>
            <person name="Yuanyuan C."/>
            <person name="Jingyan G."/>
            <person name="Wenjun H."/>
        </authorList>
    </citation>
    <scope>NUCLEOTIDE SEQUENCE [LARGE SCALE GENOMIC DNA]</scope>
    <source>
        <strain evidence="2 3">NBRC:100898</strain>
    </source>
</reference>
<evidence type="ECO:0000256" key="1">
    <source>
        <dbReference type="SAM" id="Phobius"/>
    </source>
</evidence>
<proteinExistence type="predicted"/>
<dbReference type="KEGG" id="fya:KMW28_24130"/>
<keyword evidence="3" id="KW-1185">Reference proteome</keyword>
<organism evidence="2 3">
    <name type="scientific">Flammeovirga yaeyamensis</name>
    <dbReference type="NCBI Taxonomy" id="367791"/>
    <lineage>
        <taxon>Bacteria</taxon>
        <taxon>Pseudomonadati</taxon>
        <taxon>Bacteroidota</taxon>
        <taxon>Cytophagia</taxon>
        <taxon>Cytophagales</taxon>
        <taxon>Flammeovirgaceae</taxon>
        <taxon>Flammeovirga</taxon>
    </lineage>
</organism>
<feature type="transmembrane region" description="Helical" evidence="1">
    <location>
        <begin position="69"/>
        <end position="89"/>
    </location>
</feature>
<keyword evidence="1" id="KW-0472">Membrane</keyword>
<keyword evidence="1" id="KW-1133">Transmembrane helix</keyword>
<accession>A0AAX1NEC9</accession>
<dbReference type="EMBL" id="CP076133">
    <property type="protein sequence ID" value="QWG05511.1"/>
    <property type="molecule type" value="Genomic_DNA"/>
</dbReference>
<evidence type="ECO:0000313" key="2">
    <source>
        <dbReference type="EMBL" id="QWG05511.1"/>
    </source>
</evidence>
<gene>
    <name evidence="2" type="ORF">KMW28_24130</name>
</gene>